<protein>
    <submittedName>
        <fullName evidence="1">F-box domain-containing protein</fullName>
    </submittedName>
</protein>
<reference evidence="1" key="1">
    <citation type="submission" date="2020-05" db="EMBL/GenBank/DDBJ databases">
        <title>Mycena genomes resolve the evolution of fungal bioluminescence.</title>
        <authorList>
            <person name="Tsai I.J."/>
        </authorList>
    </citation>
    <scope>NUCLEOTIDE SEQUENCE</scope>
    <source>
        <strain evidence="1">CCC161011</strain>
    </source>
</reference>
<comment type="caution">
    <text evidence="1">The sequence shown here is derived from an EMBL/GenBank/DDBJ whole genome shotgun (WGS) entry which is preliminary data.</text>
</comment>
<dbReference type="OrthoDB" id="3541472at2759"/>
<evidence type="ECO:0000313" key="1">
    <source>
        <dbReference type="EMBL" id="KAF7345739.1"/>
    </source>
</evidence>
<dbReference type="SUPFAM" id="SSF52047">
    <property type="entry name" value="RNI-like"/>
    <property type="match status" value="1"/>
</dbReference>
<dbReference type="Gene3D" id="3.80.10.10">
    <property type="entry name" value="Ribonuclease Inhibitor"/>
    <property type="match status" value="1"/>
</dbReference>
<evidence type="ECO:0000313" key="2">
    <source>
        <dbReference type="Proteomes" id="UP000620124"/>
    </source>
</evidence>
<keyword evidence="2" id="KW-1185">Reference proteome</keyword>
<organism evidence="1 2">
    <name type="scientific">Mycena venus</name>
    <dbReference type="NCBI Taxonomy" id="2733690"/>
    <lineage>
        <taxon>Eukaryota</taxon>
        <taxon>Fungi</taxon>
        <taxon>Dikarya</taxon>
        <taxon>Basidiomycota</taxon>
        <taxon>Agaricomycotina</taxon>
        <taxon>Agaricomycetes</taxon>
        <taxon>Agaricomycetidae</taxon>
        <taxon>Agaricales</taxon>
        <taxon>Marasmiineae</taxon>
        <taxon>Mycenaceae</taxon>
        <taxon>Mycena</taxon>
    </lineage>
</organism>
<dbReference type="Proteomes" id="UP000620124">
    <property type="component" value="Unassembled WGS sequence"/>
</dbReference>
<accession>A0A8H6XSP7</accession>
<name>A0A8H6XSP7_9AGAR</name>
<sequence length="422" mass="46865">MLPYLCVEVLQEIGGQLPNSDQMNLRSVCKELNLAIDPLFYTFFLLRGDRIRGENGLHILGRLATGQIGWSHHCKTLRIMPGCRAQKGEDLTPKWYPSNTELPNLLVTAIASMQNIQTVIWNVQAKDPDWVREAICDSLNTLPHLSSLQVETEGGVRLQMTPLPRLKQLKIDSSDWRTVPMEEICQVVGRGHHLASLHLTGYHDWSNVWTMLRATTLRSSANARIYLKDLGTTTVTADLLAYLSSYSGVERLSLERSHGNRTKNDALANTFFDDVLKQHAKSLVELSCPACHEGRWSFRMDVADAILQLRKLEKLHMSVNGADVVDVEPGMNSVTLLLNTAALLPALRILTISSHSVYTSAGIKTAIEDFTSHLESTAIVCTGQDYYALAPAISDEGGISTILAYRKLDPESPAVRALRIKP</sequence>
<dbReference type="AlphaFoldDB" id="A0A8H6XSP7"/>
<dbReference type="InterPro" id="IPR032675">
    <property type="entry name" value="LRR_dom_sf"/>
</dbReference>
<proteinExistence type="predicted"/>
<dbReference type="EMBL" id="JACAZI010000013">
    <property type="protein sequence ID" value="KAF7345739.1"/>
    <property type="molecule type" value="Genomic_DNA"/>
</dbReference>
<gene>
    <name evidence="1" type="ORF">MVEN_01594100</name>
</gene>